<reference evidence="1 2" key="1">
    <citation type="submission" date="2018-04" db="EMBL/GenBank/DDBJ databases">
        <title>Genomic Encyclopedia of Type Strains, Phase III (KMG-III): the genomes of soil and plant-associated and newly described type strains.</title>
        <authorList>
            <person name="Whitman W."/>
        </authorList>
    </citation>
    <scope>NUCLEOTIDE SEQUENCE [LARGE SCALE GENOMIC DNA]</scope>
    <source>
        <strain evidence="1 2">MA101b</strain>
    </source>
</reference>
<dbReference type="Proteomes" id="UP000244189">
    <property type="component" value="Unassembled WGS sequence"/>
</dbReference>
<accession>A0A2T5GSY8</accession>
<comment type="caution">
    <text evidence="1">The sequence shown here is derived from an EMBL/GenBank/DDBJ whole genome shotgun (WGS) entry which is preliminary data.</text>
</comment>
<sequence length="46" mass="5358">MSDRDKVRLVERGYDAWKRAKIERGLAQAQDRSAMIPVEQVLRDLS</sequence>
<dbReference type="AlphaFoldDB" id="A0A2T5GSY8"/>
<dbReference type="EMBL" id="QAOG01000001">
    <property type="protein sequence ID" value="PTQ62421.1"/>
    <property type="molecule type" value="Genomic_DNA"/>
</dbReference>
<name>A0A2T5GSY8_9SPHN</name>
<protein>
    <submittedName>
        <fullName evidence="1">Uncharacterized protein</fullName>
    </submittedName>
</protein>
<proteinExistence type="predicted"/>
<dbReference type="RefSeq" id="WP_167398764.1">
    <property type="nucleotide sequence ID" value="NZ_QAOG01000001.1"/>
</dbReference>
<evidence type="ECO:0000313" key="2">
    <source>
        <dbReference type="Proteomes" id="UP000244189"/>
    </source>
</evidence>
<keyword evidence="2" id="KW-1185">Reference proteome</keyword>
<gene>
    <name evidence="1" type="ORF">C8J26_0701</name>
</gene>
<organism evidence="1 2">
    <name type="scientific">Sphingomonas aurantiaca</name>
    <dbReference type="NCBI Taxonomy" id="185949"/>
    <lineage>
        <taxon>Bacteria</taxon>
        <taxon>Pseudomonadati</taxon>
        <taxon>Pseudomonadota</taxon>
        <taxon>Alphaproteobacteria</taxon>
        <taxon>Sphingomonadales</taxon>
        <taxon>Sphingomonadaceae</taxon>
        <taxon>Sphingomonas</taxon>
    </lineage>
</organism>
<evidence type="ECO:0000313" key="1">
    <source>
        <dbReference type="EMBL" id="PTQ62421.1"/>
    </source>
</evidence>